<dbReference type="Pfam" id="PF09699">
    <property type="entry name" value="Paired_CXXCH_1"/>
    <property type="match status" value="1"/>
</dbReference>
<sequence>MKKLLILLALLVVPVLTFAGVAGTAHDFSQNSASAVYGGTACGGCHKPHNAGTLIPLWNDSNSFDGTYSAYTSPTDSLNATPSSTLGNISKACMACHDGMINDAGGNGTALSASLATETVGLDIDYATKPNGQHPVSIQYVDNGTATSLKSLTSVKAAGFKFYGTSGDILECGTCHNPHDNTNGDFLRAAKASLCQTCHNN</sequence>
<reference evidence="3 4" key="1">
    <citation type="submission" date="2019-06" db="EMBL/GenBank/DDBJ databases">
        <title>Genomic insights into carbon and energy metabolism of Deferribacter autotrophicus revealed new metabolic traits in the phylum Deferribacteres.</title>
        <authorList>
            <person name="Slobodkin A.I."/>
            <person name="Slobodkina G.B."/>
            <person name="Allioux M."/>
            <person name="Alain K."/>
            <person name="Jebbar M."/>
            <person name="Shadrin V."/>
            <person name="Kublanov I.V."/>
            <person name="Toshchakov S.V."/>
            <person name="Bonch-Osmolovskaya E.A."/>
        </authorList>
    </citation>
    <scope>NUCLEOTIDE SEQUENCE [LARGE SCALE GENOMIC DNA]</scope>
    <source>
        <strain evidence="3 4">SL50</strain>
    </source>
</reference>
<dbReference type="InterPro" id="IPR010177">
    <property type="entry name" value="Paired_CXXCH_1"/>
</dbReference>
<evidence type="ECO:0000313" key="3">
    <source>
        <dbReference type="EMBL" id="KAA0258922.1"/>
    </source>
</evidence>
<evidence type="ECO:0000259" key="2">
    <source>
        <dbReference type="Pfam" id="PF09699"/>
    </source>
</evidence>
<organism evidence="3 4">
    <name type="scientific">Deferribacter autotrophicus</name>
    <dbReference type="NCBI Taxonomy" id="500465"/>
    <lineage>
        <taxon>Bacteria</taxon>
        <taxon>Pseudomonadati</taxon>
        <taxon>Deferribacterota</taxon>
        <taxon>Deferribacteres</taxon>
        <taxon>Deferribacterales</taxon>
        <taxon>Deferribacteraceae</taxon>
        <taxon>Deferribacter</taxon>
    </lineage>
</organism>
<name>A0A5A8F8S0_9BACT</name>
<dbReference type="SUPFAM" id="SSF48695">
    <property type="entry name" value="Multiheme cytochromes"/>
    <property type="match status" value="1"/>
</dbReference>
<dbReference type="EMBL" id="VFJB01000003">
    <property type="protein sequence ID" value="KAA0258922.1"/>
    <property type="molecule type" value="Genomic_DNA"/>
</dbReference>
<evidence type="ECO:0000313" key="4">
    <source>
        <dbReference type="Proteomes" id="UP000322876"/>
    </source>
</evidence>
<dbReference type="NCBIfam" id="TIGR01905">
    <property type="entry name" value="paired_CXXCH_1"/>
    <property type="match status" value="1"/>
</dbReference>
<dbReference type="OrthoDB" id="12425at2"/>
<feature type="domain" description="Doubled CXXCH motif" evidence="2">
    <location>
        <begin position="171"/>
        <end position="200"/>
    </location>
</feature>
<accession>A0A5A8F8S0</accession>
<keyword evidence="4" id="KW-1185">Reference proteome</keyword>
<evidence type="ECO:0000256" key="1">
    <source>
        <dbReference type="SAM" id="SignalP"/>
    </source>
</evidence>
<comment type="caution">
    <text evidence="3">The sequence shown here is derived from an EMBL/GenBank/DDBJ whole genome shotgun (WGS) entry which is preliminary data.</text>
</comment>
<dbReference type="AlphaFoldDB" id="A0A5A8F8S0"/>
<keyword evidence="1" id="KW-0732">Signal</keyword>
<dbReference type="RefSeq" id="WP_149265682.1">
    <property type="nucleotide sequence ID" value="NZ_VFJB01000003.1"/>
</dbReference>
<dbReference type="InterPro" id="IPR036280">
    <property type="entry name" value="Multihaem_cyt_sf"/>
</dbReference>
<gene>
    <name evidence="3" type="ORF">FHQ18_02960</name>
</gene>
<feature type="signal peptide" evidence="1">
    <location>
        <begin position="1"/>
        <end position="19"/>
    </location>
</feature>
<feature type="chain" id="PRO_5022814934" evidence="1">
    <location>
        <begin position="20"/>
        <end position="201"/>
    </location>
</feature>
<proteinExistence type="predicted"/>
<dbReference type="Proteomes" id="UP000322876">
    <property type="component" value="Unassembled WGS sequence"/>
</dbReference>
<protein>
    <submittedName>
        <fullName evidence="3">Cytochrome c3 family protein</fullName>
    </submittedName>
</protein>